<evidence type="ECO:0000256" key="1">
    <source>
        <dbReference type="SAM" id="SignalP"/>
    </source>
</evidence>
<feature type="chain" id="PRO_5046180437" description="DUF2145 domain-containing protein" evidence="1">
    <location>
        <begin position="35"/>
        <end position="251"/>
    </location>
</feature>
<evidence type="ECO:0000313" key="3">
    <source>
        <dbReference type="Proteomes" id="UP001501788"/>
    </source>
</evidence>
<feature type="signal peptide" evidence="1">
    <location>
        <begin position="1"/>
        <end position="34"/>
    </location>
</feature>
<name>A0ABP8LD89_9BURK</name>
<evidence type="ECO:0000313" key="2">
    <source>
        <dbReference type="EMBL" id="GAA4427462.1"/>
    </source>
</evidence>
<accession>A0ABP8LD89</accession>
<protein>
    <recommendedName>
        <fullName evidence="4">DUF2145 domain-containing protein</fullName>
    </recommendedName>
</protein>
<gene>
    <name evidence="2" type="ORF">GCM10023090_24890</name>
</gene>
<dbReference type="EMBL" id="BAABEX010000028">
    <property type="protein sequence ID" value="GAA4427462.1"/>
    <property type="molecule type" value="Genomic_DNA"/>
</dbReference>
<keyword evidence="1" id="KW-0732">Signal</keyword>
<organism evidence="2 3">
    <name type="scientific">Acidovorax lacteus</name>
    <dbReference type="NCBI Taxonomy" id="1924988"/>
    <lineage>
        <taxon>Bacteria</taxon>
        <taxon>Pseudomonadati</taxon>
        <taxon>Pseudomonadota</taxon>
        <taxon>Betaproteobacteria</taxon>
        <taxon>Burkholderiales</taxon>
        <taxon>Comamonadaceae</taxon>
        <taxon>Acidovorax</taxon>
    </lineage>
</organism>
<keyword evidence="3" id="KW-1185">Reference proteome</keyword>
<evidence type="ECO:0008006" key="4">
    <source>
        <dbReference type="Google" id="ProtNLM"/>
    </source>
</evidence>
<dbReference type="Proteomes" id="UP001501788">
    <property type="component" value="Unassembled WGS sequence"/>
</dbReference>
<sequence>MTVFSVSRSRLSIAVALRRTLRPALLASAVAALAACAPLQPDRTEAPVGRARLVLPDAAWKDLGVVAADALPSPFRGAGLPLETRAAVLHDAQGQVLAAVLLQTNATNHPRTGAAWQTDCPREQGLLVDDRATSPVRVDCLRFKRWADQAGWATQQHPEMMRWLQAHKAVPARPYSHLSYRYGTEAGAFVQVHALADQRLLRPATRSNEEFLHAGVPARDWSRQVADAARLSTAMLDGHFALPAFPLPVPQ</sequence>
<comment type="caution">
    <text evidence="2">The sequence shown here is derived from an EMBL/GenBank/DDBJ whole genome shotgun (WGS) entry which is preliminary data.</text>
</comment>
<proteinExistence type="predicted"/>
<reference evidence="3" key="1">
    <citation type="journal article" date="2019" name="Int. J. Syst. Evol. Microbiol.">
        <title>The Global Catalogue of Microorganisms (GCM) 10K type strain sequencing project: providing services to taxonomists for standard genome sequencing and annotation.</title>
        <authorList>
            <consortium name="The Broad Institute Genomics Platform"/>
            <consortium name="The Broad Institute Genome Sequencing Center for Infectious Disease"/>
            <person name="Wu L."/>
            <person name="Ma J."/>
        </authorList>
    </citation>
    <scope>NUCLEOTIDE SEQUENCE [LARGE SCALE GENOMIC DNA]</scope>
    <source>
        <strain evidence="3">JCM 31890</strain>
    </source>
</reference>